<keyword evidence="1" id="KW-0548">Nucleotidyltransferase</keyword>
<name>A0A6L5X9D6_9FIRM</name>
<gene>
    <name evidence="1" type="ORF">FYJ35_13535</name>
</gene>
<accession>A0A6L5X9D6</accession>
<organism evidence="1 2">
    <name type="scientific">Porcincola intestinalis</name>
    <dbReference type="NCBI Taxonomy" id="2606632"/>
    <lineage>
        <taxon>Bacteria</taxon>
        <taxon>Bacillati</taxon>
        <taxon>Bacillota</taxon>
        <taxon>Clostridia</taxon>
        <taxon>Lachnospirales</taxon>
        <taxon>Lachnospiraceae</taxon>
        <taxon>Porcincola</taxon>
    </lineage>
</organism>
<protein>
    <submittedName>
        <fullName evidence="1">2-C-methyl-D-erythritol 4-phosphate cytidylyltransferase</fullName>
    </submittedName>
</protein>
<comment type="caution">
    <text evidence="1">The sequence shown here is derived from an EMBL/GenBank/DDBJ whole genome shotgun (WGS) entry which is preliminary data.</text>
</comment>
<dbReference type="GO" id="GO:0016779">
    <property type="term" value="F:nucleotidyltransferase activity"/>
    <property type="evidence" value="ECO:0007669"/>
    <property type="project" value="UniProtKB-KW"/>
</dbReference>
<dbReference type="Proteomes" id="UP000481852">
    <property type="component" value="Unassembled WGS sequence"/>
</dbReference>
<dbReference type="EMBL" id="VULZ01000020">
    <property type="protein sequence ID" value="MSS16035.1"/>
    <property type="molecule type" value="Genomic_DNA"/>
</dbReference>
<sequence length="67" mass="7890">MFIKVVPNTKGAKDTCFCYLVESYRENGKIKHRTLKNFGLLENDQVPYLKAMYAKKKPRLVYDDEET</sequence>
<keyword evidence="1" id="KW-0808">Transferase</keyword>
<keyword evidence="2" id="KW-1185">Reference proteome</keyword>
<dbReference type="RefSeq" id="WP_154527463.1">
    <property type="nucleotide sequence ID" value="NZ_VULZ01000020.1"/>
</dbReference>
<evidence type="ECO:0000313" key="2">
    <source>
        <dbReference type="Proteomes" id="UP000481852"/>
    </source>
</evidence>
<dbReference type="AlphaFoldDB" id="A0A6L5X9D6"/>
<evidence type="ECO:0000313" key="1">
    <source>
        <dbReference type="EMBL" id="MSS16035.1"/>
    </source>
</evidence>
<reference evidence="1 2" key="1">
    <citation type="submission" date="2019-08" db="EMBL/GenBank/DDBJ databases">
        <title>In-depth cultivation of the pig gut microbiome towards novel bacterial diversity and tailored functional studies.</title>
        <authorList>
            <person name="Wylensek D."/>
            <person name="Hitch T.C.A."/>
            <person name="Clavel T."/>
        </authorList>
    </citation>
    <scope>NUCLEOTIDE SEQUENCE [LARGE SCALE GENOMIC DNA]</scope>
    <source>
        <strain evidence="1 2">Oil+RF-744-WCA-WT-11</strain>
    </source>
</reference>
<proteinExistence type="predicted"/>